<gene>
    <name evidence="1" type="ORF">McpAg1_18850</name>
</gene>
<dbReference type="Proteomes" id="UP001273136">
    <property type="component" value="Unassembled WGS sequence"/>
</dbReference>
<dbReference type="EMBL" id="JAWDKA010000016">
    <property type="protein sequence ID" value="MDV0442627.1"/>
    <property type="molecule type" value="Genomic_DNA"/>
</dbReference>
<evidence type="ECO:0000313" key="1">
    <source>
        <dbReference type="EMBL" id="MDV0442627.1"/>
    </source>
</evidence>
<organism evidence="1 2">
    <name type="scientific">Methanorbis furvi</name>
    <dbReference type="NCBI Taxonomy" id="3028299"/>
    <lineage>
        <taxon>Archaea</taxon>
        <taxon>Methanobacteriati</taxon>
        <taxon>Methanobacteriota</taxon>
        <taxon>Stenosarchaea group</taxon>
        <taxon>Methanomicrobia</taxon>
        <taxon>Methanomicrobiales</taxon>
        <taxon>Methanocorpusculaceae</taxon>
        <taxon>Methanorbis</taxon>
    </lineage>
</organism>
<dbReference type="AlphaFoldDB" id="A0AAE4MCP2"/>
<proteinExistence type="predicted"/>
<sequence>MGRGIDDSAAVSYGNILRFGLVAHSNVDGVDTFCRVCVGHVLSCIKRVNSDLRGVVAEVDSCNRTLVGLAGCSDGKGILIARNYAAIAGKEKSRYRCASLYCEVVPQIKVLIQTRRCVSRDGNLTSIFGL</sequence>
<reference evidence="1" key="1">
    <citation type="submission" date="2023-06" db="EMBL/GenBank/DDBJ databases">
        <title>Genome sequence of Methancorpusculaceae sp. Ag1.</title>
        <authorList>
            <person name="Protasov E."/>
            <person name="Platt K."/>
            <person name="Poehlein A."/>
            <person name="Daniel R."/>
            <person name="Brune A."/>
        </authorList>
    </citation>
    <scope>NUCLEOTIDE SEQUENCE</scope>
    <source>
        <strain evidence="1">Ag1</strain>
    </source>
</reference>
<evidence type="ECO:0000313" key="2">
    <source>
        <dbReference type="Proteomes" id="UP001273136"/>
    </source>
</evidence>
<comment type="caution">
    <text evidence="1">The sequence shown here is derived from an EMBL/GenBank/DDBJ whole genome shotgun (WGS) entry which is preliminary data.</text>
</comment>
<accession>A0AAE4MCP2</accession>
<keyword evidence="2" id="KW-1185">Reference proteome</keyword>
<name>A0AAE4MCP2_9EURY</name>
<protein>
    <submittedName>
        <fullName evidence="1">Uncharacterized protein</fullName>
    </submittedName>
</protein>